<dbReference type="AlphaFoldDB" id="A0A147IAH9"/>
<protein>
    <recommendedName>
        <fullName evidence="4">LPS-assembly protein LptD</fullName>
    </recommendedName>
</protein>
<dbReference type="GO" id="GO:0015920">
    <property type="term" value="P:lipopolysaccharide transport"/>
    <property type="evidence" value="ECO:0007669"/>
    <property type="project" value="InterPro"/>
</dbReference>
<comment type="caution">
    <text evidence="4">Lacks conserved residue(s) required for the propagation of feature annotation.</text>
</comment>
<evidence type="ECO:0000313" key="8">
    <source>
        <dbReference type="Proteomes" id="UP000074310"/>
    </source>
</evidence>
<dbReference type="Proteomes" id="UP000074310">
    <property type="component" value="Unassembled WGS sequence"/>
</dbReference>
<keyword evidence="8" id="KW-1185">Reference proteome</keyword>
<dbReference type="InterPro" id="IPR020889">
    <property type="entry name" value="LipoPS_assembly_LptD"/>
</dbReference>
<sequence length="747" mass="82346" precursor="true">MMRFDLLAGGALGLALATPATAQSLQDRATASPASAPVATPAAPADNDQVQFSAATLEYDYNADIVTATGEVRMTREGDRLRADKVTWNRKTGRVLATGNVAVTNPEGDVAYGESIELTDSLKDGVVDDLLVVLEQGGRLAAVRGVREPNGVLQLDRAVYSPCPVTDANGCPREPTWKITSVRVVYRPARQRLYFEGARFHLFGLTSPSLPRFSAPVSATNDTGLLTPSFGLTRLNGAELVVPVNFALGPNQSLVVAPHLFSSELPMMEARYSGLNELGAYSIRGFATSSRRSGDLSSGFTTQSERAFRGYLDGAGRFQFDPNWSMSGSLRLVTDRTFLRRYDISNEDRLRTNLSIERIDTDSYLSIAGWAVQTLRVGDLQGMQPVALPEIDYRRRVPDALLGGTVQLQLNSLALSRKEGQDTQRAFGSLRWDWRGITVLGQEVTLTAFGRADAYNSQDVAATAVASYRGIEGFQTRLIGALAADMRWPFVGELFGGFQRFTPRVQLVATPRTRNIQVPNEDARAVDLEDSNLFALNRFAGYDRWEDSSRVTYGADWALDLSGVSISANIGQSYRLNTRESILPDGTGLSDRFSDIVGRTNIRVGDLVTFTHRYRLDKSNLAVRRNEIDATVGTRRTYATIGYLRLNRNIDRLEDLQDREELRAGGRLAFARFWSVWGSAIVDLTDRSEDVLSTSNGFSPIRHRVGVAYQDDCVDLGLTWKRDYRNVGDARSGNSYLLTLSFKNLGR</sequence>
<dbReference type="Gene3D" id="2.60.450.10">
    <property type="entry name" value="Lipopolysaccharide (LPS) transport protein A like domain"/>
    <property type="match status" value="1"/>
</dbReference>
<comment type="subunit">
    <text evidence="4">Component of the lipopolysaccharide transport and assembly complex.</text>
</comment>
<organism evidence="7 8">
    <name type="scientific">Sphingomonas endophytica</name>
    <dbReference type="NCBI Taxonomy" id="869719"/>
    <lineage>
        <taxon>Bacteria</taxon>
        <taxon>Pseudomonadati</taxon>
        <taxon>Pseudomonadota</taxon>
        <taxon>Alphaproteobacteria</taxon>
        <taxon>Sphingomonadales</taxon>
        <taxon>Sphingomonadaceae</taxon>
        <taxon>Sphingomonas</taxon>
    </lineage>
</organism>
<feature type="domain" description="LptD C-terminal" evidence="6">
    <location>
        <begin position="308"/>
        <end position="674"/>
    </location>
</feature>
<dbReference type="GO" id="GO:1990351">
    <property type="term" value="C:transporter complex"/>
    <property type="evidence" value="ECO:0007669"/>
    <property type="project" value="TreeGrafter"/>
</dbReference>
<gene>
    <name evidence="4" type="primary">lptD</name>
    <name evidence="7" type="ORF">NS334_00955</name>
</gene>
<accession>A0A147IAH9</accession>
<dbReference type="PATRIC" id="fig|869719.3.peg.199"/>
<evidence type="ECO:0000259" key="6">
    <source>
        <dbReference type="Pfam" id="PF04453"/>
    </source>
</evidence>
<proteinExistence type="inferred from homology"/>
<keyword evidence="2 4" id="KW-0472">Membrane</keyword>
<dbReference type="InterPro" id="IPR005653">
    <property type="entry name" value="OstA-like_N"/>
</dbReference>
<evidence type="ECO:0000256" key="1">
    <source>
        <dbReference type="ARBA" id="ARBA00022729"/>
    </source>
</evidence>
<dbReference type="InterPro" id="IPR050218">
    <property type="entry name" value="LptD"/>
</dbReference>
<evidence type="ECO:0000256" key="3">
    <source>
        <dbReference type="ARBA" id="ARBA00023237"/>
    </source>
</evidence>
<name>A0A147IAH9_9SPHN</name>
<evidence type="ECO:0000313" key="7">
    <source>
        <dbReference type="EMBL" id="KTT76805.1"/>
    </source>
</evidence>
<feature type="signal peptide" evidence="4">
    <location>
        <begin position="1"/>
        <end position="22"/>
    </location>
</feature>
<dbReference type="Pfam" id="PF04453">
    <property type="entry name" value="LptD"/>
    <property type="match status" value="1"/>
</dbReference>
<evidence type="ECO:0000256" key="2">
    <source>
        <dbReference type="ARBA" id="ARBA00023136"/>
    </source>
</evidence>
<dbReference type="EMBL" id="LDTB01000001">
    <property type="protein sequence ID" value="KTT76805.1"/>
    <property type="molecule type" value="Genomic_DNA"/>
</dbReference>
<keyword evidence="1 4" id="KW-0732">Signal</keyword>
<feature type="domain" description="Organic solvent tolerance-like N-terminal" evidence="5">
    <location>
        <begin position="53"/>
        <end position="99"/>
    </location>
</feature>
<dbReference type="InterPro" id="IPR007543">
    <property type="entry name" value="LptD_C"/>
</dbReference>
<dbReference type="PANTHER" id="PTHR30189:SF1">
    <property type="entry name" value="LPS-ASSEMBLY PROTEIN LPTD"/>
    <property type="match status" value="1"/>
</dbReference>
<keyword evidence="3 4" id="KW-0998">Cell outer membrane</keyword>
<dbReference type="GO" id="GO:0043165">
    <property type="term" value="P:Gram-negative-bacterium-type cell outer membrane assembly"/>
    <property type="evidence" value="ECO:0007669"/>
    <property type="project" value="UniProtKB-UniRule"/>
</dbReference>
<feature type="chain" id="PRO_5009000159" description="LPS-assembly protein LptD" evidence="4">
    <location>
        <begin position="23"/>
        <end position="747"/>
    </location>
</feature>
<dbReference type="GO" id="GO:0009279">
    <property type="term" value="C:cell outer membrane"/>
    <property type="evidence" value="ECO:0007669"/>
    <property type="project" value="UniProtKB-SubCell"/>
</dbReference>
<dbReference type="PANTHER" id="PTHR30189">
    <property type="entry name" value="LPS-ASSEMBLY PROTEIN"/>
    <property type="match status" value="1"/>
</dbReference>
<evidence type="ECO:0000259" key="5">
    <source>
        <dbReference type="Pfam" id="PF03968"/>
    </source>
</evidence>
<comment type="subcellular location">
    <subcellularLocation>
        <location evidence="4">Cell outer membrane</location>
    </subcellularLocation>
</comment>
<comment type="caution">
    <text evidence="7">The sequence shown here is derived from an EMBL/GenBank/DDBJ whole genome shotgun (WGS) entry which is preliminary data.</text>
</comment>
<comment type="similarity">
    <text evidence="4">Belongs to the LptD family.</text>
</comment>
<dbReference type="HAMAP" id="MF_01411">
    <property type="entry name" value="LPS_assembly_LptD"/>
    <property type="match status" value="1"/>
</dbReference>
<dbReference type="OrthoDB" id="9760225at2"/>
<reference evidence="7 8" key="1">
    <citation type="journal article" date="2016" name="Front. Microbiol.">
        <title>Genomic Resource of Rice Seed Associated Bacteria.</title>
        <authorList>
            <person name="Midha S."/>
            <person name="Bansal K."/>
            <person name="Sharma S."/>
            <person name="Kumar N."/>
            <person name="Patil P.P."/>
            <person name="Chaudhry V."/>
            <person name="Patil P.B."/>
        </authorList>
    </citation>
    <scope>NUCLEOTIDE SEQUENCE [LARGE SCALE GENOMIC DNA]</scope>
    <source>
        <strain evidence="7 8">NS334</strain>
    </source>
</reference>
<dbReference type="Pfam" id="PF03968">
    <property type="entry name" value="LptD_N"/>
    <property type="match status" value="1"/>
</dbReference>
<evidence type="ECO:0000256" key="4">
    <source>
        <dbReference type="HAMAP-Rule" id="MF_01411"/>
    </source>
</evidence>
<comment type="function">
    <text evidence="4">Involved in the assembly of lipopolysaccharide (LPS) at the surface of the outer membrane.</text>
</comment>